<dbReference type="AlphaFoldDB" id="A0A6A6NXH3"/>
<reference evidence="1" key="1">
    <citation type="journal article" date="2020" name="Stud. Mycol.">
        <title>101 Dothideomycetes genomes: a test case for predicting lifestyles and emergence of pathogens.</title>
        <authorList>
            <person name="Haridas S."/>
            <person name="Albert R."/>
            <person name="Binder M."/>
            <person name="Bloem J."/>
            <person name="Labutti K."/>
            <person name="Salamov A."/>
            <person name="Andreopoulos B."/>
            <person name="Baker S."/>
            <person name="Barry K."/>
            <person name="Bills G."/>
            <person name="Bluhm B."/>
            <person name="Cannon C."/>
            <person name="Castanera R."/>
            <person name="Culley D."/>
            <person name="Daum C."/>
            <person name="Ezra D."/>
            <person name="Gonzalez J."/>
            <person name="Henrissat B."/>
            <person name="Kuo A."/>
            <person name="Liang C."/>
            <person name="Lipzen A."/>
            <person name="Lutzoni F."/>
            <person name="Magnuson J."/>
            <person name="Mondo S."/>
            <person name="Nolan M."/>
            <person name="Ohm R."/>
            <person name="Pangilinan J."/>
            <person name="Park H.-J."/>
            <person name="Ramirez L."/>
            <person name="Alfaro M."/>
            <person name="Sun H."/>
            <person name="Tritt A."/>
            <person name="Yoshinaga Y."/>
            <person name="Zwiers L.-H."/>
            <person name="Turgeon B."/>
            <person name="Goodwin S."/>
            <person name="Spatafora J."/>
            <person name="Crous P."/>
            <person name="Grigoriev I."/>
        </authorList>
    </citation>
    <scope>NUCLEOTIDE SEQUENCE</scope>
    <source>
        <strain evidence="1">ATCC 16933</strain>
    </source>
</reference>
<protein>
    <submittedName>
        <fullName evidence="1">Uncharacterized protein</fullName>
    </submittedName>
</protein>
<keyword evidence="2" id="KW-1185">Reference proteome</keyword>
<evidence type="ECO:0000313" key="2">
    <source>
        <dbReference type="Proteomes" id="UP000799766"/>
    </source>
</evidence>
<name>A0A6A6NXH3_9PEZI</name>
<evidence type="ECO:0000313" key="1">
    <source>
        <dbReference type="EMBL" id="KAF2456152.1"/>
    </source>
</evidence>
<organism evidence="1 2">
    <name type="scientific">Lineolata rhizophorae</name>
    <dbReference type="NCBI Taxonomy" id="578093"/>
    <lineage>
        <taxon>Eukaryota</taxon>
        <taxon>Fungi</taxon>
        <taxon>Dikarya</taxon>
        <taxon>Ascomycota</taxon>
        <taxon>Pezizomycotina</taxon>
        <taxon>Dothideomycetes</taxon>
        <taxon>Dothideomycetes incertae sedis</taxon>
        <taxon>Lineolatales</taxon>
        <taxon>Lineolataceae</taxon>
        <taxon>Lineolata</taxon>
    </lineage>
</organism>
<proteinExistence type="predicted"/>
<sequence>MFLDWDTAMWLPKTGIPPKLSELHIIDKPLSWDDEVLFDEDEARLLRGMVTPDVVNTMCDRYGNESELWPPNPDFLPPDEFASQTHRLLGLIRWLAARPSQNQTVKVLYLHFSHSKRGLRGLLAVVAEACARAHLLFKAKFEPLRPGPGHRFASTLTVYDPAWGIRAINRKPEYEDVEWESFLLADQQD</sequence>
<dbReference type="EMBL" id="MU001684">
    <property type="protein sequence ID" value="KAF2456152.1"/>
    <property type="molecule type" value="Genomic_DNA"/>
</dbReference>
<accession>A0A6A6NXH3</accession>
<gene>
    <name evidence="1" type="ORF">BDY21DRAFT_348048</name>
</gene>
<dbReference type="Proteomes" id="UP000799766">
    <property type="component" value="Unassembled WGS sequence"/>
</dbReference>